<evidence type="ECO:0000313" key="2">
    <source>
        <dbReference type="EMBL" id="EKO17053.1"/>
    </source>
</evidence>
<comment type="caution">
    <text evidence="2">The sequence shown here is derived from an EMBL/GenBank/DDBJ whole genome shotgun (WGS) entry which is preliminary data.</text>
</comment>
<dbReference type="EMBL" id="AHMY02000016">
    <property type="protein sequence ID" value="EKO17053.1"/>
    <property type="molecule type" value="Genomic_DNA"/>
</dbReference>
<dbReference type="RefSeq" id="WP_004764566.1">
    <property type="nucleotide sequence ID" value="NZ_AHMY02000016.1"/>
</dbReference>
<name>A0A0E2B6W2_9LEPT</name>
<accession>A0A0E2B6W2</accession>
<dbReference type="Proteomes" id="UP000006253">
    <property type="component" value="Unassembled WGS sequence"/>
</dbReference>
<gene>
    <name evidence="2" type="ORF">LEP1GSC081_3930</name>
</gene>
<evidence type="ECO:0000256" key="1">
    <source>
        <dbReference type="SAM" id="MobiDB-lite"/>
    </source>
</evidence>
<organism evidence="2 3">
    <name type="scientific">Leptospira kirschneri str. H1</name>
    <dbReference type="NCBI Taxonomy" id="1049966"/>
    <lineage>
        <taxon>Bacteria</taxon>
        <taxon>Pseudomonadati</taxon>
        <taxon>Spirochaetota</taxon>
        <taxon>Spirochaetia</taxon>
        <taxon>Leptospirales</taxon>
        <taxon>Leptospiraceae</taxon>
        <taxon>Leptospira</taxon>
    </lineage>
</organism>
<sequence>MNGSIYKLIELSTSMLLFTIFYLPVSLVSQDKTPAGTSLSGKNFEVKKELKSYLEEVRRNLRDSGYNIDKRHQFNGAVFKGNSVIYKIHLPFIQEEGIQKYKLGIGLAHDDSAHSFLVQIYRSDKKDKKIAPIFSAYADPVFFYEFDYTSSGNHFLVEITLEDSILNVANFELLFSTLISPQPDKNKKEDKGQYNPNQNNPGFGPYPSIIPNETRNYFEVFKKEF</sequence>
<proteinExistence type="predicted"/>
<protein>
    <submittedName>
        <fullName evidence="2">Uncharacterized protein</fullName>
    </submittedName>
</protein>
<evidence type="ECO:0000313" key="3">
    <source>
        <dbReference type="Proteomes" id="UP000006253"/>
    </source>
</evidence>
<dbReference type="AlphaFoldDB" id="A0A0E2B6W2"/>
<reference evidence="2 3" key="1">
    <citation type="submission" date="2012-10" db="EMBL/GenBank/DDBJ databases">
        <authorList>
            <person name="Harkins D.M."/>
            <person name="Durkin A.S."/>
            <person name="Brinkac L.M."/>
            <person name="Selengut J.D."/>
            <person name="Sanka R."/>
            <person name="DePew J."/>
            <person name="Purushe J."/>
            <person name="Peacock S.J."/>
            <person name="Thaipadungpanit J."/>
            <person name="Wuthiekanun V.W."/>
            <person name="Day N.P."/>
            <person name="Vinetz J.M."/>
            <person name="Sutton G.G."/>
            <person name="Nelson W.C."/>
            <person name="Fouts D.E."/>
        </authorList>
    </citation>
    <scope>NUCLEOTIDE SEQUENCE [LARGE SCALE GENOMIC DNA]</scope>
    <source>
        <strain evidence="2 3">H1</strain>
    </source>
</reference>
<feature type="region of interest" description="Disordered" evidence="1">
    <location>
        <begin position="184"/>
        <end position="210"/>
    </location>
</feature>